<dbReference type="Pfam" id="PF04471">
    <property type="entry name" value="Mrr_cat"/>
    <property type="match status" value="1"/>
</dbReference>
<dbReference type="InterPro" id="IPR007560">
    <property type="entry name" value="Restrct_endonuc_IV_Mrr"/>
</dbReference>
<dbReference type="RefSeq" id="WP_207007813.1">
    <property type="nucleotide sequence ID" value="NZ_CP022295.1"/>
</dbReference>
<feature type="domain" description="Restriction endonuclease type IV Mrr" evidence="1">
    <location>
        <begin position="202"/>
        <end position="312"/>
    </location>
</feature>
<dbReference type="Proteomes" id="UP000662818">
    <property type="component" value="Chromosome"/>
</dbReference>
<dbReference type="EMBL" id="CP022295">
    <property type="protein sequence ID" value="QSR24032.1"/>
    <property type="molecule type" value="Genomic_DNA"/>
</dbReference>
<dbReference type="InterPro" id="IPR011335">
    <property type="entry name" value="Restrct_endonuc-II-like"/>
</dbReference>
<accession>A0ABX7PE24</accession>
<dbReference type="PANTHER" id="PTHR30015:SF7">
    <property type="entry name" value="TYPE IV METHYL-DIRECTED RESTRICTION ENZYME ECOKMRR"/>
    <property type="match status" value="1"/>
</dbReference>
<keyword evidence="2" id="KW-0540">Nuclease</keyword>
<dbReference type="InterPro" id="IPR052906">
    <property type="entry name" value="Type_IV_Methyl-Rstrct_Enzyme"/>
</dbReference>
<keyword evidence="3" id="KW-1185">Reference proteome</keyword>
<sequence length="342" mass="37880">MTNVWGVHNDRLNTELVDGGFITIGWDGVGDLREIGFDREALRAALTAAMPDEKPRAIAGWAGILLRFGAEIAEGDVIVAPYRPDNTINIGIVVGPYEFHAGEPTHRHRRKVRWERLGVSRTVFTQPALYEIGSLLTVFGVRRHPQEFLAVLNAGGEDQFEDAVSQVATAEVVSEAAAADEPRASRIDRHTRDFVLEALKSDLSHREFEEFTADLLRAMGYEARVTQYSQDGGVDIIAHRDPLGVEPPLIKVQCKHLTGTIGAPDVQQLVGTLGHNELSLFVTLGAYSRDAQAIERVRPTLRLVNGEELVDLVLRHYVDLSQKWRLRIPLTSVLVVDDSADQ</sequence>
<dbReference type="InterPro" id="IPR011856">
    <property type="entry name" value="tRNA_endonuc-like_dom_sf"/>
</dbReference>
<name>A0ABX7PE24_9ACTN</name>
<organism evidence="2 3">
    <name type="scientific">Nocardioides aromaticivorans</name>
    <dbReference type="NCBI Taxonomy" id="200618"/>
    <lineage>
        <taxon>Bacteria</taxon>
        <taxon>Bacillati</taxon>
        <taxon>Actinomycetota</taxon>
        <taxon>Actinomycetes</taxon>
        <taxon>Propionibacteriales</taxon>
        <taxon>Nocardioidaceae</taxon>
        <taxon>Nocardioides</taxon>
    </lineage>
</organism>
<dbReference type="GO" id="GO:0004519">
    <property type="term" value="F:endonuclease activity"/>
    <property type="evidence" value="ECO:0007669"/>
    <property type="project" value="UniProtKB-KW"/>
</dbReference>
<evidence type="ECO:0000313" key="3">
    <source>
        <dbReference type="Proteomes" id="UP000662818"/>
    </source>
</evidence>
<gene>
    <name evidence="2" type="ORF">CFH99_00125</name>
</gene>
<protein>
    <submittedName>
        <fullName evidence="2">Restriction endonuclease</fullName>
    </submittedName>
</protein>
<evidence type="ECO:0000313" key="2">
    <source>
        <dbReference type="EMBL" id="QSR24032.1"/>
    </source>
</evidence>
<dbReference type="PANTHER" id="PTHR30015">
    <property type="entry name" value="MRR RESTRICTION SYSTEM PROTEIN"/>
    <property type="match status" value="1"/>
</dbReference>
<dbReference type="SUPFAM" id="SSF52980">
    <property type="entry name" value="Restriction endonuclease-like"/>
    <property type="match status" value="1"/>
</dbReference>
<keyword evidence="2" id="KW-0378">Hydrolase</keyword>
<dbReference type="Gene3D" id="3.40.1350.10">
    <property type="match status" value="1"/>
</dbReference>
<proteinExistence type="predicted"/>
<keyword evidence="2" id="KW-0255">Endonuclease</keyword>
<reference evidence="2 3" key="1">
    <citation type="submission" date="2017-06" db="EMBL/GenBank/DDBJ databases">
        <title>Complete Genome Sequence of the Soil Carbazole-Degrading Bacterium Nocardioides aromaticivorans IC177.</title>
        <authorList>
            <person name="Vejarano F."/>
            <person name="Suzuki-Minakuchi C."/>
            <person name="Ohtsubo Y."/>
            <person name="Tsuda M."/>
            <person name="Okada K."/>
            <person name="Nojiri H."/>
        </authorList>
    </citation>
    <scope>NUCLEOTIDE SEQUENCE [LARGE SCALE GENOMIC DNA]</scope>
    <source>
        <strain evidence="2 3">IC177</strain>
    </source>
</reference>
<evidence type="ECO:0000259" key="1">
    <source>
        <dbReference type="Pfam" id="PF04471"/>
    </source>
</evidence>